<gene>
    <name evidence="6" type="ORF">PUP29_01100</name>
</gene>
<feature type="modified residue" description="N6-carboxylysine" evidence="3 5">
    <location>
        <position position="146"/>
    </location>
</feature>
<evidence type="ECO:0000256" key="3">
    <source>
        <dbReference type="PIRSR" id="PIRSR601559-50"/>
    </source>
</evidence>
<feature type="binding site" description="via carbamate group" evidence="4">
    <location>
        <position position="146"/>
    </location>
    <ligand>
        <name>Zn(2+)</name>
        <dbReference type="ChEBI" id="CHEBI:29105"/>
        <label>1</label>
    </ligand>
</feature>
<dbReference type="PANTHER" id="PTHR10819:SF3">
    <property type="entry name" value="PHOSPHOTRIESTERASE-RELATED PROTEIN"/>
    <property type="match status" value="1"/>
</dbReference>
<dbReference type="SUPFAM" id="SSF51556">
    <property type="entry name" value="Metallo-dependent hydrolases"/>
    <property type="match status" value="1"/>
</dbReference>
<dbReference type="RefSeq" id="WP_079547647.1">
    <property type="nucleotide sequence ID" value="NZ_CP117826.1"/>
</dbReference>
<keyword evidence="1 4" id="KW-0479">Metal-binding</keyword>
<comment type="cofactor">
    <cofactor evidence="4">
        <name>a divalent metal cation</name>
        <dbReference type="ChEBI" id="CHEBI:60240"/>
    </cofactor>
    <text evidence="4">Binds 2 divalent metal cations per subunit.</text>
</comment>
<dbReference type="Pfam" id="PF02126">
    <property type="entry name" value="PTE"/>
    <property type="match status" value="1"/>
</dbReference>
<dbReference type="Gene3D" id="3.20.20.140">
    <property type="entry name" value="Metal-dependent hydrolases"/>
    <property type="match status" value="1"/>
</dbReference>
<dbReference type="PROSITE" id="PS51347">
    <property type="entry name" value="PHOSPHOTRIESTERASE_2"/>
    <property type="match status" value="1"/>
</dbReference>
<protein>
    <submittedName>
        <fullName evidence="6">Phosphotriesterase</fullName>
    </submittedName>
</protein>
<evidence type="ECO:0000256" key="5">
    <source>
        <dbReference type="PROSITE-ProRule" id="PRU00679"/>
    </source>
</evidence>
<evidence type="ECO:0000313" key="6">
    <source>
        <dbReference type="EMBL" id="XCC62555.1"/>
    </source>
</evidence>
<feature type="binding site" evidence="4">
    <location>
        <position position="209"/>
    </location>
    <ligand>
        <name>Zn(2+)</name>
        <dbReference type="ChEBI" id="CHEBI:29105"/>
        <label>2</label>
    </ligand>
</feature>
<feature type="binding site" evidence="4">
    <location>
        <position position="267"/>
    </location>
    <ligand>
        <name>Zn(2+)</name>
        <dbReference type="ChEBI" id="CHEBI:29105"/>
        <label>1</label>
    </ligand>
</feature>
<dbReference type="GO" id="GO:0016787">
    <property type="term" value="F:hydrolase activity"/>
    <property type="evidence" value="ECO:0007669"/>
    <property type="project" value="UniProtKB-KW"/>
</dbReference>
<comment type="similarity">
    <text evidence="5">Belongs to the metallo-dependent hydrolases superfamily. Phosphotriesterase family.</text>
</comment>
<dbReference type="PANTHER" id="PTHR10819">
    <property type="entry name" value="PHOSPHOTRIESTERASE-RELATED"/>
    <property type="match status" value="1"/>
</dbReference>
<dbReference type="GO" id="GO:0008270">
    <property type="term" value="F:zinc ion binding"/>
    <property type="evidence" value="ECO:0007669"/>
    <property type="project" value="InterPro"/>
</dbReference>
<feature type="binding site" evidence="4">
    <location>
        <position position="181"/>
    </location>
    <ligand>
        <name>Zn(2+)</name>
        <dbReference type="ChEBI" id="CHEBI:29105"/>
        <label>2</label>
    </ligand>
</feature>
<evidence type="ECO:0000256" key="2">
    <source>
        <dbReference type="ARBA" id="ARBA00022801"/>
    </source>
</evidence>
<feature type="binding site" evidence="4">
    <location>
        <position position="23"/>
    </location>
    <ligand>
        <name>Zn(2+)</name>
        <dbReference type="ChEBI" id="CHEBI:29105"/>
        <label>1</label>
    </ligand>
</feature>
<sequence length="322" mass="36280">MGEFVRTVTGDVAPDTLGHCQCHEHIFLEMDRSYEVSPVLYMDDYDKSLAELREYRAAGGGTIVDAQPVLGGRMAELLERASVESGVKIIASTGFHKTIFYYEDSYLFYKNEDEIARLYIEEIEEGMFSSKQTGAQRLACRAGQIKTAIDKNGIHADETYEKLFAAAADAALATGVPVMVHIEQEADALHVVDFFAKRGLPPQHLILCHLDRARYDFDYHKDCAQTGAFMEYDTIHRLKYHDDVKEAELIAFMLESGFEEQLLLGLDTTNARLRSYGAADMGLDFILKTFVPFAEERGISRQMMHKMLVANPPQALKIKRSV</sequence>
<proteinExistence type="inferred from homology"/>
<organism evidence="6">
    <name type="scientific">Christensenella massiliensis</name>
    <dbReference type="NCBI Taxonomy" id="1805714"/>
    <lineage>
        <taxon>Bacteria</taxon>
        <taxon>Bacillati</taxon>
        <taxon>Bacillota</taxon>
        <taxon>Clostridia</taxon>
        <taxon>Christensenellales</taxon>
        <taxon>Christensenellaceae</taxon>
        <taxon>Christensenella</taxon>
    </lineage>
</organism>
<dbReference type="AlphaFoldDB" id="A0AAU8A930"/>
<reference evidence="6" key="1">
    <citation type="submission" date="2023-02" db="EMBL/GenBank/DDBJ databases">
        <title>Gut commensal Christensenella minuta modulates host metabolism via a new class of secondary bile acids.</title>
        <authorList>
            <person name="Liu C."/>
        </authorList>
    </citation>
    <scope>NUCLEOTIDE SEQUENCE</scope>
    <source>
        <strain evidence="6">CA70</strain>
    </source>
</reference>
<name>A0AAU8A930_9FIRM</name>
<feature type="binding site" description="via carbamate group" evidence="4">
    <location>
        <position position="146"/>
    </location>
    <ligand>
        <name>Zn(2+)</name>
        <dbReference type="ChEBI" id="CHEBI:29105"/>
        <label>2</label>
    </ligand>
</feature>
<accession>A0AAU8A930</accession>
<feature type="binding site" evidence="4">
    <location>
        <position position="25"/>
    </location>
    <ligand>
        <name>Zn(2+)</name>
        <dbReference type="ChEBI" id="CHEBI:29105"/>
        <label>1</label>
    </ligand>
</feature>
<dbReference type="PIRSF" id="PIRSF016839">
    <property type="entry name" value="PhP"/>
    <property type="match status" value="1"/>
</dbReference>
<dbReference type="InterPro" id="IPR001559">
    <property type="entry name" value="Phosphotriesterase"/>
</dbReference>
<dbReference type="InterPro" id="IPR032466">
    <property type="entry name" value="Metal_Hydrolase"/>
</dbReference>
<evidence type="ECO:0000256" key="4">
    <source>
        <dbReference type="PIRSR" id="PIRSR601559-51"/>
    </source>
</evidence>
<evidence type="ECO:0000256" key="1">
    <source>
        <dbReference type="ARBA" id="ARBA00022723"/>
    </source>
</evidence>
<keyword evidence="2" id="KW-0378">Hydrolase</keyword>
<dbReference type="EMBL" id="CP117826">
    <property type="protein sequence ID" value="XCC62555.1"/>
    <property type="molecule type" value="Genomic_DNA"/>
</dbReference>